<sequence>MSKERFLPSPLLLITGLSPGDSRALKKLWTLCLAAHPQCRELGNPLLGRAGEPECAPRVLGGALLPKEGPAEPARLPSPSPTRDCGLGAGSCRELLPPSEDRRLDTQARGQVEGGEGRSGSRILSGAALLALQCPQPGCWAPLVQEIATFIFYDCSRMSI</sequence>
<evidence type="ECO:0000313" key="1">
    <source>
        <dbReference type="EMBL" id="CAI9711160.1"/>
    </source>
</evidence>
<proteinExistence type="predicted"/>
<reference evidence="1" key="1">
    <citation type="submission" date="2023-05" db="EMBL/GenBank/DDBJ databases">
        <authorList>
            <consortium name="ELIXIR-Norway"/>
        </authorList>
    </citation>
    <scope>NUCLEOTIDE SEQUENCE</scope>
</reference>
<evidence type="ECO:0000313" key="2">
    <source>
        <dbReference type="Proteomes" id="UP001162501"/>
    </source>
</evidence>
<gene>
    <name evidence="1" type="ORF">MRATA1EN3_LOCUS22373</name>
</gene>
<dbReference type="Proteomes" id="UP001162501">
    <property type="component" value="Chromosome 6"/>
</dbReference>
<dbReference type="EMBL" id="OX596090">
    <property type="protein sequence ID" value="CAI9711160.1"/>
    <property type="molecule type" value="Genomic_DNA"/>
</dbReference>
<organism evidence="1 2">
    <name type="scientific">Rangifer tarandus platyrhynchus</name>
    <name type="common">Svalbard reindeer</name>
    <dbReference type="NCBI Taxonomy" id="3082113"/>
    <lineage>
        <taxon>Eukaryota</taxon>
        <taxon>Metazoa</taxon>
        <taxon>Chordata</taxon>
        <taxon>Craniata</taxon>
        <taxon>Vertebrata</taxon>
        <taxon>Euteleostomi</taxon>
        <taxon>Mammalia</taxon>
        <taxon>Eutheria</taxon>
        <taxon>Laurasiatheria</taxon>
        <taxon>Artiodactyla</taxon>
        <taxon>Ruminantia</taxon>
        <taxon>Pecora</taxon>
        <taxon>Cervidae</taxon>
        <taxon>Odocoileinae</taxon>
        <taxon>Rangifer</taxon>
    </lineage>
</organism>
<accession>A0ACB0FDJ4</accession>
<name>A0ACB0FDJ4_RANTA</name>
<protein>
    <submittedName>
        <fullName evidence="1">Uncharacterized protein</fullName>
    </submittedName>
</protein>